<evidence type="ECO:0000313" key="2">
    <source>
        <dbReference type="EMBL" id="KAF9503128.1"/>
    </source>
</evidence>
<feature type="region of interest" description="Disordered" evidence="1">
    <location>
        <begin position="1"/>
        <end position="78"/>
    </location>
</feature>
<feature type="compositionally biased region" description="Low complexity" evidence="1">
    <location>
        <begin position="20"/>
        <end position="78"/>
    </location>
</feature>
<reference evidence="2" key="1">
    <citation type="journal article" date="2020" name="Nat. Commun.">
        <title>Large-scale genome sequencing of mycorrhizal fungi provides insights into the early evolution of symbiotic traits.</title>
        <authorList>
            <person name="Miyauchi S."/>
            <person name="Kiss E."/>
            <person name="Kuo A."/>
            <person name="Drula E."/>
            <person name="Kohler A."/>
            <person name="Sanchez-Garcia M."/>
            <person name="Morin E."/>
            <person name="Andreopoulos B."/>
            <person name="Barry K.W."/>
            <person name="Bonito G."/>
            <person name="Buee M."/>
            <person name="Carver A."/>
            <person name="Chen C."/>
            <person name="Cichocki N."/>
            <person name="Clum A."/>
            <person name="Culley D."/>
            <person name="Crous P.W."/>
            <person name="Fauchery L."/>
            <person name="Girlanda M."/>
            <person name="Hayes R.D."/>
            <person name="Keri Z."/>
            <person name="LaButti K."/>
            <person name="Lipzen A."/>
            <person name="Lombard V."/>
            <person name="Magnuson J."/>
            <person name="Maillard F."/>
            <person name="Murat C."/>
            <person name="Nolan M."/>
            <person name="Ohm R.A."/>
            <person name="Pangilinan J."/>
            <person name="Pereira M.F."/>
            <person name="Perotto S."/>
            <person name="Peter M."/>
            <person name="Pfister S."/>
            <person name="Riley R."/>
            <person name="Sitrit Y."/>
            <person name="Stielow J.B."/>
            <person name="Szollosi G."/>
            <person name="Zifcakova L."/>
            <person name="Stursova M."/>
            <person name="Spatafora J.W."/>
            <person name="Tedersoo L."/>
            <person name="Vaario L.M."/>
            <person name="Yamada A."/>
            <person name="Yan M."/>
            <person name="Wang P."/>
            <person name="Xu J."/>
            <person name="Bruns T."/>
            <person name="Baldrian P."/>
            <person name="Vilgalys R."/>
            <person name="Dunand C."/>
            <person name="Henrissat B."/>
            <person name="Grigoriev I.V."/>
            <person name="Hibbett D."/>
            <person name="Nagy L.G."/>
            <person name="Martin F.M."/>
        </authorList>
    </citation>
    <scope>NUCLEOTIDE SEQUENCE</scope>
    <source>
        <strain evidence="2">UP504</strain>
    </source>
</reference>
<organism evidence="2 3">
    <name type="scientific">Hydnum rufescens UP504</name>
    <dbReference type="NCBI Taxonomy" id="1448309"/>
    <lineage>
        <taxon>Eukaryota</taxon>
        <taxon>Fungi</taxon>
        <taxon>Dikarya</taxon>
        <taxon>Basidiomycota</taxon>
        <taxon>Agaricomycotina</taxon>
        <taxon>Agaricomycetes</taxon>
        <taxon>Cantharellales</taxon>
        <taxon>Hydnaceae</taxon>
        <taxon>Hydnum</taxon>
    </lineage>
</organism>
<dbReference type="Proteomes" id="UP000886523">
    <property type="component" value="Unassembled WGS sequence"/>
</dbReference>
<gene>
    <name evidence="2" type="ORF">BS47DRAFT_1369774</name>
</gene>
<evidence type="ECO:0000256" key="1">
    <source>
        <dbReference type="SAM" id="MobiDB-lite"/>
    </source>
</evidence>
<name>A0A9P6ACC7_9AGAM</name>
<proteinExistence type="predicted"/>
<comment type="caution">
    <text evidence="2">The sequence shown here is derived from an EMBL/GenBank/DDBJ whole genome shotgun (WGS) entry which is preliminary data.</text>
</comment>
<sequence length="314" mass="33745">MPPGRPSTLSTFPGGAIPETTDPAAANPAATDLAAANPAAANPAVADPAAANPAAADPAGADPAAANPAAANSAAADPATTNPIATDLAVVNPVSVDPAVIDPAVIDPAVIDQAVIDQAVPLATWFHIELSGVTEYVDIPRLFKLFQATGLIGVQVWKNKMAKGAAHNKKKVLLSFKSEQRHNAVLSLLRDSPEHRLWPFNEVNTVHVDHQEALDLFHYVLCPEYVQMCYLHQQSPVDLTEMMENSPPYRDLGDLRWFHPFPLLVAVTSVKVFLRYSLLELNQYPPIAVEGFTLGAPQIMDRIEFTTAWLVLHP</sequence>
<dbReference type="EMBL" id="MU129438">
    <property type="protein sequence ID" value="KAF9503128.1"/>
    <property type="molecule type" value="Genomic_DNA"/>
</dbReference>
<keyword evidence="3" id="KW-1185">Reference proteome</keyword>
<accession>A0A9P6ACC7</accession>
<evidence type="ECO:0000313" key="3">
    <source>
        <dbReference type="Proteomes" id="UP000886523"/>
    </source>
</evidence>
<protein>
    <submittedName>
        <fullName evidence="2">Uncharacterized protein</fullName>
    </submittedName>
</protein>
<dbReference type="AlphaFoldDB" id="A0A9P6ACC7"/>